<evidence type="ECO:0000256" key="1">
    <source>
        <dbReference type="ARBA" id="ARBA00022801"/>
    </source>
</evidence>
<dbReference type="EMBL" id="JAYKXP010000052">
    <property type="protein sequence ID" value="KAK7035488.1"/>
    <property type="molecule type" value="Genomic_DNA"/>
</dbReference>
<dbReference type="PANTHER" id="PTHR48081">
    <property type="entry name" value="AB HYDROLASE SUPERFAMILY PROTEIN C4A8.06C"/>
    <property type="match status" value="1"/>
</dbReference>
<dbReference type="InterPro" id="IPR050300">
    <property type="entry name" value="GDXG_lipolytic_enzyme"/>
</dbReference>
<dbReference type="Gene3D" id="3.40.50.1820">
    <property type="entry name" value="alpha/beta hydrolase"/>
    <property type="match status" value="1"/>
</dbReference>
<dbReference type="PANTHER" id="PTHR48081:SF8">
    <property type="entry name" value="ALPHA_BETA HYDROLASE FOLD-3 DOMAIN-CONTAINING PROTEIN-RELATED"/>
    <property type="match status" value="1"/>
</dbReference>
<dbReference type="InterPro" id="IPR013094">
    <property type="entry name" value="AB_hydrolase_3"/>
</dbReference>
<dbReference type="Pfam" id="PF07859">
    <property type="entry name" value="Abhydrolase_3"/>
    <property type="match status" value="1"/>
</dbReference>
<dbReference type="Proteomes" id="UP001383192">
    <property type="component" value="Unassembled WGS sequence"/>
</dbReference>
<protein>
    <recommendedName>
        <fullName evidence="2">Alpha/beta hydrolase fold-3 domain-containing protein</fullName>
    </recommendedName>
</protein>
<reference evidence="3 4" key="1">
    <citation type="submission" date="2024-01" db="EMBL/GenBank/DDBJ databases">
        <title>A draft genome for a cacao thread blight-causing isolate of Paramarasmius palmivorus.</title>
        <authorList>
            <person name="Baruah I.K."/>
            <person name="Bukari Y."/>
            <person name="Amoako-Attah I."/>
            <person name="Meinhardt L.W."/>
            <person name="Bailey B.A."/>
            <person name="Cohen S.P."/>
        </authorList>
    </citation>
    <scope>NUCLEOTIDE SEQUENCE [LARGE SCALE GENOMIC DNA]</scope>
    <source>
        <strain evidence="3 4">GH-12</strain>
    </source>
</reference>
<keyword evidence="1" id="KW-0378">Hydrolase</keyword>
<keyword evidence="4" id="KW-1185">Reference proteome</keyword>
<sequence length="342" mass="38122">MAEYAHLSTVDPELAPLLVNLPPYEKVSAQTRRERFETVAIAVVKKNAEPFLPSAEEYKAEDRYIDVGDGIKVLAKCVTPVPKRGEEERFPLLFWIHGGGRLEGWILGNADMDDYTMRTISVNVRVSVVNCEYRLAPENPFPAAVDDTFAALKYVCIPLLLPLSFTQLVQVASHPEEFSADLKKGFIVAGASAGGNLSAVLSHLAREDPFFKDKPITGQHLQVPLVCHPKAYPEKCTWDIAADVYDMIDFYNPPPEDLRFSPLLLPSHKGLPPAFVQVSGLDPLRDEGILYEKVLREAGVPTKLEIYPGTVHGFNAFYPTIGQAAKWRNDHEAGLRWLLEQK</sequence>
<dbReference type="SUPFAM" id="SSF53474">
    <property type="entry name" value="alpha/beta-Hydrolases"/>
    <property type="match status" value="1"/>
</dbReference>
<name>A0AAW0CAX0_9AGAR</name>
<evidence type="ECO:0000259" key="2">
    <source>
        <dbReference type="Pfam" id="PF07859"/>
    </source>
</evidence>
<organism evidence="3 4">
    <name type="scientific">Paramarasmius palmivorus</name>
    <dbReference type="NCBI Taxonomy" id="297713"/>
    <lineage>
        <taxon>Eukaryota</taxon>
        <taxon>Fungi</taxon>
        <taxon>Dikarya</taxon>
        <taxon>Basidiomycota</taxon>
        <taxon>Agaricomycotina</taxon>
        <taxon>Agaricomycetes</taxon>
        <taxon>Agaricomycetidae</taxon>
        <taxon>Agaricales</taxon>
        <taxon>Marasmiineae</taxon>
        <taxon>Marasmiaceae</taxon>
        <taxon>Paramarasmius</taxon>
    </lineage>
</organism>
<dbReference type="GO" id="GO:0016787">
    <property type="term" value="F:hydrolase activity"/>
    <property type="evidence" value="ECO:0007669"/>
    <property type="project" value="UniProtKB-KW"/>
</dbReference>
<evidence type="ECO:0000313" key="4">
    <source>
        <dbReference type="Proteomes" id="UP001383192"/>
    </source>
</evidence>
<comment type="caution">
    <text evidence="3">The sequence shown here is derived from an EMBL/GenBank/DDBJ whole genome shotgun (WGS) entry which is preliminary data.</text>
</comment>
<gene>
    <name evidence="3" type="ORF">VNI00_011781</name>
</gene>
<proteinExistence type="predicted"/>
<evidence type="ECO:0000313" key="3">
    <source>
        <dbReference type="EMBL" id="KAK7035488.1"/>
    </source>
</evidence>
<feature type="domain" description="Alpha/beta hydrolase fold-3" evidence="2">
    <location>
        <begin position="93"/>
        <end position="314"/>
    </location>
</feature>
<accession>A0AAW0CAX0</accession>
<dbReference type="AlphaFoldDB" id="A0AAW0CAX0"/>
<dbReference type="InterPro" id="IPR029058">
    <property type="entry name" value="AB_hydrolase_fold"/>
</dbReference>